<dbReference type="PROSITE" id="PS00958">
    <property type="entry name" value="TRANSALDOLASE_2"/>
    <property type="match status" value="1"/>
</dbReference>
<gene>
    <name evidence="3" type="ORF">CLOSTMETH_03722</name>
</gene>
<dbReference type="PANTHER" id="PTHR10683">
    <property type="entry name" value="TRANSALDOLASE"/>
    <property type="match status" value="1"/>
</dbReference>
<dbReference type="PROSITE" id="PS01054">
    <property type="entry name" value="TRANSALDOLASE_1"/>
    <property type="match status" value="1"/>
</dbReference>
<evidence type="ECO:0000313" key="4">
    <source>
        <dbReference type="Proteomes" id="UP000003340"/>
    </source>
</evidence>
<dbReference type="InterPro" id="IPR001585">
    <property type="entry name" value="TAL/FSA"/>
</dbReference>
<dbReference type="SUPFAM" id="SSF51569">
    <property type="entry name" value="Aldolase"/>
    <property type="match status" value="1"/>
</dbReference>
<dbReference type="GO" id="GO:0005737">
    <property type="term" value="C:cytoplasm"/>
    <property type="evidence" value="ECO:0007669"/>
    <property type="project" value="UniProtKB-SubCell"/>
</dbReference>
<evidence type="ECO:0000256" key="2">
    <source>
        <dbReference type="ARBA" id="ARBA00023270"/>
    </source>
</evidence>
<dbReference type="HOGENOM" id="CLU_079764_2_0_9"/>
<comment type="subcellular location">
    <subcellularLocation>
        <location evidence="1">Cytoplasm</location>
    </subcellularLocation>
</comment>
<evidence type="ECO:0000256" key="1">
    <source>
        <dbReference type="ARBA" id="ARBA00004496"/>
    </source>
</evidence>
<dbReference type="EMBL" id="ACEC01000128">
    <property type="protein sequence ID" value="EEG28673.1"/>
    <property type="molecule type" value="Genomic_DNA"/>
</dbReference>
<dbReference type="Gene3D" id="3.20.20.70">
    <property type="entry name" value="Aldolase class I"/>
    <property type="match status" value="1"/>
</dbReference>
<reference evidence="3 4" key="2">
    <citation type="submission" date="2009-02" db="EMBL/GenBank/DDBJ databases">
        <title>Draft genome sequence of Clostridium methylpentosum (DSM 5476).</title>
        <authorList>
            <person name="Sudarsanam P."/>
            <person name="Ley R."/>
            <person name="Guruge J."/>
            <person name="Turnbaugh P.J."/>
            <person name="Mahowald M."/>
            <person name="Liep D."/>
            <person name="Gordon J."/>
        </authorList>
    </citation>
    <scope>NUCLEOTIDE SEQUENCE [LARGE SCALE GENOMIC DNA]</scope>
    <source>
        <strain evidence="3 4">DSM 5476</strain>
    </source>
</reference>
<dbReference type="GO" id="GO:0005975">
    <property type="term" value="P:carbohydrate metabolic process"/>
    <property type="evidence" value="ECO:0007669"/>
    <property type="project" value="InterPro"/>
</dbReference>
<keyword evidence="2" id="KW-0704">Schiff base</keyword>
<dbReference type="eggNOG" id="COG0176">
    <property type="taxonomic scope" value="Bacteria"/>
</dbReference>
<dbReference type="STRING" id="537013.CLOSTMETH_03722"/>
<sequence>MEFLFDSANLADIERYSQCFPITGVTSNPSILKAEGKIDFFEHMKKVRSLIGMERTLHIQVIAEQYQGILDEAHAILNRVDSEVYIKVPTTEEGLRAMRALKSEGVHVTATAIYSKIQGMMAIAAGADFIAPYYNRMENLDIDSRGSIAAFRQIIDETGADTKILAASFKNIAQVTAALLAGAHTATVQPALLHEAFGMAAIGKAVDDFHADWVSTQGEISITQLA</sequence>
<dbReference type="CDD" id="cd00956">
    <property type="entry name" value="Transaldolase_FSA"/>
    <property type="match status" value="1"/>
</dbReference>
<dbReference type="Proteomes" id="UP000003340">
    <property type="component" value="Unassembled WGS sequence"/>
</dbReference>
<evidence type="ECO:0000313" key="3">
    <source>
        <dbReference type="EMBL" id="EEG28673.1"/>
    </source>
</evidence>
<reference evidence="3 4" key="1">
    <citation type="submission" date="2009-01" db="EMBL/GenBank/DDBJ databases">
        <authorList>
            <person name="Fulton L."/>
            <person name="Clifton S."/>
            <person name="Fulton B."/>
            <person name="Xu J."/>
            <person name="Minx P."/>
            <person name="Pepin K.H."/>
            <person name="Johnson M."/>
            <person name="Bhonagiri V."/>
            <person name="Nash W.E."/>
            <person name="Mardis E.R."/>
            <person name="Wilson R.K."/>
        </authorList>
    </citation>
    <scope>NUCLEOTIDE SEQUENCE [LARGE SCALE GENOMIC DNA]</scope>
    <source>
        <strain evidence="3 4">DSM 5476</strain>
    </source>
</reference>
<comment type="caution">
    <text evidence="3">The sequence shown here is derived from an EMBL/GenBank/DDBJ whole genome shotgun (WGS) entry which is preliminary data.</text>
</comment>
<organism evidence="3 4">
    <name type="scientific">[Clostridium] methylpentosum DSM 5476</name>
    <dbReference type="NCBI Taxonomy" id="537013"/>
    <lineage>
        <taxon>Bacteria</taxon>
        <taxon>Bacillati</taxon>
        <taxon>Bacillota</taxon>
        <taxon>Clostridia</taxon>
        <taxon>Eubacteriales</taxon>
        <taxon>Oscillospiraceae</taxon>
        <taxon>Oscillospiraceae incertae sedis</taxon>
    </lineage>
</organism>
<dbReference type="NCBIfam" id="NF009299">
    <property type="entry name" value="PRK12656.1"/>
    <property type="match status" value="1"/>
</dbReference>
<dbReference type="InterPro" id="IPR018225">
    <property type="entry name" value="Transaldolase_AS"/>
</dbReference>
<dbReference type="InterPro" id="IPR033919">
    <property type="entry name" value="TSA/FSA_arc/bac"/>
</dbReference>
<dbReference type="InterPro" id="IPR013785">
    <property type="entry name" value="Aldolase_TIM"/>
</dbReference>
<accession>C0EIM7</accession>
<dbReference type="Pfam" id="PF00923">
    <property type="entry name" value="TAL_FSA"/>
    <property type="match status" value="1"/>
</dbReference>
<keyword evidence="4" id="KW-1185">Reference proteome</keyword>
<dbReference type="GO" id="GO:0016832">
    <property type="term" value="F:aldehyde-lyase activity"/>
    <property type="evidence" value="ECO:0007669"/>
    <property type="project" value="InterPro"/>
</dbReference>
<dbReference type="PANTHER" id="PTHR10683:SF28">
    <property type="entry name" value="TRANSALDOLASE C"/>
    <property type="match status" value="1"/>
</dbReference>
<dbReference type="EC" id="4.1.2.-" evidence="3"/>
<keyword evidence="3" id="KW-0456">Lyase</keyword>
<protein>
    <submittedName>
        <fullName evidence="3">Fructose-6-phosphate aldolase</fullName>
        <ecNumber evidence="3">4.1.2.-</ecNumber>
    </submittedName>
</protein>
<dbReference type="AlphaFoldDB" id="C0EIM7"/>
<name>C0EIM7_9FIRM</name>
<proteinExistence type="predicted"/>